<dbReference type="EMBL" id="MIKG01000017">
    <property type="protein sequence ID" value="RAO71886.1"/>
    <property type="molecule type" value="Genomic_DNA"/>
</dbReference>
<dbReference type="GeneID" id="63797113"/>
<feature type="domain" description="CMP/dCMP-type deaminase" evidence="1">
    <location>
        <begin position="135"/>
        <end position="245"/>
    </location>
</feature>
<dbReference type="InterPro" id="IPR016193">
    <property type="entry name" value="Cytidine_deaminase-like"/>
</dbReference>
<proteinExistence type="predicted"/>
<evidence type="ECO:0000313" key="2">
    <source>
        <dbReference type="EMBL" id="RAO71886.1"/>
    </source>
</evidence>
<sequence length="293" mass="32356">MIQPRQILIISLSRFLRGEPLRGILDKNWVPYPKELTRFNNVPFDFDRNDIPTALQDLQSTIEARKWDGILIGWCIRGNPERTSLLEEVVAVCRKASQDSEETKLMFCTGPDNLADATLRNFPVDGEVRAYMPSSSDIAYLRRCVELAREALEAGDAPFGSVLVNAAGEIIKEDRNRVTTEADVTLHPEFTLAIWAQKNLTPTERAAATVYTSGEHCPMCAATHAYAGLGRIVYASSSAQLVLWRAELGINPGAVAPLSISQVAPALVVDGPASGLDEEVRELHRLRQERSTI</sequence>
<keyword evidence="3" id="KW-1185">Reference proteome</keyword>
<dbReference type="GO" id="GO:0006139">
    <property type="term" value="P:nucleobase-containing compound metabolic process"/>
    <property type="evidence" value="ECO:0007669"/>
    <property type="project" value="UniProtKB-ARBA"/>
</dbReference>
<gene>
    <name evidence="2" type="ORF">BHQ10_007898</name>
</gene>
<dbReference type="PANTHER" id="PTHR11079:SF179">
    <property type="entry name" value="TRNA(ADENINE(34)) DEAMINASE, CHLOROPLASTIC"/>
    <property type="match status" value="1"/>
</dbReference>
<accession>A0A364L7V9</accession>
<dbReference type="AlphaFoldDB" id="A0A364L7V9"/>
<evidence type="ECO:0000313" key="3">
    <source>
        <dbReference type="Proteomes" id="UP000249363"/>
    </source>
</evidence>
<dbReference type="Proteomes" id="UP000249363">
    <property type="component" value="Unassembled WGS sequence"/>
</dbReference>
<dbReference type="SUPFAM" id="SSF53927">
    <property type="entry name" value="Cytidine deaminase-like"/>
    <property type="match status" value="1"/>
</dbReference>
<dbReference type="Pfam" id="PF00383">
    <property type="entry name" value="dCMP_cyt_deam_1"/>
    <property type="match status" value="1"/>
</dbReference>
<dbReference type="InterPro" id="IPR002125">
    <property type="entry name" value="CMP_dCMP_dom"/>
</dbReference>
<organism evidence="2 3">
    <name type="scientific">Talaromyces amestolkiae</name>
    <dbReference type="NCBI Taxonomy" id="1196081"/>
    <lineage>
        <taxon>Eukaryota</taxon>
        <taxon>Fungi</taxon>
        <taxon>Dikarya</taxon>
        <taxon>Ascomycota</taxon>
        <taxon>Pezizomycotina</taxon>
        <taxon>Eurotiomycetes</taxon>
        <taxon>Eurotiomycetidae</taxon>
        <taxon>Eurotiales</taxon>
        <taxon>Trichocomaceae</taxon>
        <taxon>Talaromyces</taxon>
        <taxon>Talaromyces sect. Talaromyces</taxon>
    </lineage>
</organism>
<dbReference type="OrthoDB" id="408702at2759"/>
<dbReference type="Gene3D" id="3.40.140.10">
    <property type="entry name" value="Cytidine Deaminase, domain 2"/>
    <property type="match status" value="1"/>
</dbReference>
<name>A0A364L7V9_TALAM</name>
<dbReference type="PROSITE" id="PS51747">
    <property type="entry name" value="CYT_DCMP_DEAMINASES_2"/>
    <property type="match status" value="1"/>
</dbReference>
<dbReference type="PANTHER" id="PTHR11079">
    <property type="entry name" value="CYTOSINE DEAMINASE FAMILY MEMBER"/>
    <property type="match status" value="1"/>
</dbReference>
<dbReference type="GO" id="GO:0003824">
    <property type="term" value="F:catalytic activity"/>
    <property type="evidence" value="ECO:0007669"/>
    <property type="project" value="InterPro"/>
</dbReference>
<comment type="caution">
    <text evidence="2">The sequence shown here is derived from an EMBL/GenBank/DDBJ whole genome shotgun (WGS) entry which is preliminary data.</text>
</comment>
<dbReference type="RefSeq" id="XP_040736401.1">
    <property type="nucleotide sequence ID" value="XM_040880643.1"/>
</dbReference>
<protein>
    <recommendedName>
        <fullName evidence="1">CMP/dCMP-type deaminase domain-containing protein</fullName>
    </recommendedName>
</protein>
<reference evidence="2 3" key="1">
    <citation type="journal article" date="2017" name="Biotechnol. Biofuels">
        <title>Differential beta-glucosidase expression as a function of carbon source availability in Talaromyces amestolkiae: a genomic and proteomic approach.</title>
        <authorList>
            <person name="de Eugenio L.I."/>
            <person name="Mendez-Liter J.A."/>
            <person name="Nieto-Dominguez M."/>
            <person name="Alonso L."/>
            <person name="Gil-Munoz J."/>
            <person name="Barriuso J."/>
            <person name="Prieto A."/>
            <person name="Martinez M.J."/>
        </authorList>
    </citation>
    <scope>NUCLEOTIDE SEQUENCE [LARGE SCALE GENOMIC DNA]</scope>
    <source>
        <strain evidence="2 3">CIB</strain>
    </source>
</reference>
<dbReference type="STRING" id="1196081.A0A364L7V9"/>
<dbReference type="CDD" id="cd01285">
    <property type="entry name" value="nucleoside_deaminase"/>
    <property type="match status" value="1"/>
</dbReference>
<evidence type="ECO:0000259" key="1">
    <source>
        <dbReference type="PROSITE" id="PS51747"/>
    </source>
</evidence>